<organism evidence="1 2">
    <name type="scientific">Acetobacter persici</name>
    <dbReference type="NCBI Taxonomy" id="1076596"/>
    <lineage>
        <taxon>Bacteria</taxon>
        <taxon>Pseudomonadati</taxon>
        <taxon>Pseudomonadota</taxon>
        <taxon>Alphaproteobacteria</taxon>
        <taxon>Acetobacterales</taxon>
        <taxon>Acetobacteraceae</taxon>
        <taxon>Acetobacter</taxon>
    </lineage>
</organism>
<dbReference type="AlphaFoldDB" id="A0A1U9LGT7"/>
<evidence type="ECO:0000313" key="2">
    <source>
        <dbReference type="Proteomes" id="UP000189055"/>
    </source>
</evidence>
<gene>
    <name evidence="1" type="ORF">A0U91_13115</name>
</gene>
<dbReference type="STRING" id="1076596.A0U91_13115"/>
<dbReference type="EMBL" id="CP014687">
    <property type="protein sequence ID" value="AQT05622.1"/>
    <property type="molecule type" value="Genomic_DNA"/>
</dbReference>
<evidence type="ECO:0000313" key="1">
    <source>
        <dbReference type="EMBL" id="AQT05622.1"/>
    </source>
</evidence>
<name>A0A1U9LGT7_9PROT</name>
<protein>
    <submittedName>
        <fullName evidence="1">Uncharacterized protein</fullName>
    </submittedName>
</protein>
<sequence>MNENYKNVRQAVREEIWHNAKLIESLKHFIENDAAFYPGYGNLGDGLIALGTLDLFEDLGWSPKCIEGRSKETFSGYNYIVMGAAEVGLKAFGKPILSRPSHFCRMVGSFLFFPPAFLALVQNLSPMQIR</sequence>
<dbReference type="RefSeq" id="WP_157763026.1">
    <property type="nucleotide sequence ID" value="NZ_CP014687.1"/>
</dbReference>
<proteinExistence type="predicted"/>
<accession>A0A1U9LGT7</accession>
<reference evidence="1 2" key="1">
    <citation type="submission" date="2016-03" db="EMBL/GenBank/DDBJ databases">
        <title>Acetic acid bacteria sequencing.</title>
        <authorList>
            <person name="Brandt J."/>
            <person name="Jakob F."/>
            <person name="Vogel R.F."/>
        </authorList>
    </citation>
    <scope>NUCLEOTIDE SEQUENCE [LARGE SCALE GENOMIC DNA]</scope>
    <source>
        <strain evidence="1 2">TMW2.1084</strain>
    </source>
</reference>
<dbReference type="KEGG" id="aper:A0U91_13115"/>
<dbReference type="Proteomes" id="UP000189055">
    <property type="component" value="Chromosome"/>
</dbReference>